<dbReference type="RefSeq" id="WP_353862733.1">
    <property type="nucleotide sequence ID" value="NZ_CP088295.1"/>
</dbReference>
<evidence type="ECO:0000313" key="2">
    <source>
        <dbReference type="EMBL" id="UUY02201.1"/>
    </source>
</evidence>
<evidence type="ECO:0000313" key="3">
    <source>
        <dbReference type="Proteomes" id="UP001058860"/>
    </source>
</evidence>
<organism evidence="2 3">
    <name type="scientific">Svornostia abyssi</name>
    <dbReference type="NCBI Taxonomy" id="2898438"/>
    <lineage>
        <taxon>Bacteria</taxon>
        <taxon>Bacillati</taxon>
        <taxon>Actinomycetota</taxon>
        <taxon>Thermoleophilia</taxon>
        <taxon>Solirubrobacterales</taxon>
        <taxon>Baekduiaceae</taxon>
        <taxon>Svornostia</taxon>
    </lineage>
</organism>
<dbReference type="Proteomes" id="UP001058860">
    <property type="component" value="Chromosome"/>
</dbReference>
<feature type="transmembrane region" description="Helical" evidence="1">
    <location>
        <begin position="27"/>
        <end position="46"/>
    </location>
</feature>
<keyword evidence="1" id="KW-0472">Membrane</keyword>
<evidence type="ECO:0000256" key="1">
    <source>
        <dbReference type="SAM" id="Phobius"/>
    </source>
</evidence>
<dbReference type="EMBL" id="CP088295">
    <property type="protein sequence ID" value="UUY02201.1"/>
    <property type="molecule type" value="Genomic_DNA"/>
</dbReference>
<reference evidence="3" key="1">
    <citation type="submission" date="2021-11" db="EMBL/GenBank/DDBJ databases">
        <title>Cultivation dependent microbiological survey of springs from the worlds oldest radium mine currently devoted to the extraction of radon-saturated water.</title>
        <authorList>
            <person name="Kapinusova G."/>
            <person name="Smrhova T."/>
            <person name="Strejcek M."/>
            <person name="Suman J."/>
            <person name="Jani K."/>
            <person name="Pajer P."/>
            <person name="Uhlik O."/>
        </authorList>
    </citation>
    <scope>NUCLEOTIDE SEQUENCE [LARGE SCALE GENOMIC DNA]</scope>
    <source>
        <strain evidence="3">J379</strain>
    </source>
</reference>
<keyword evidence="1" id="KW-1133">Transmembrane helix</keyword>
<keyword evidence="3" id="KW-1185">Reference proteome</keyword>
<feature type="transmembrane region" description="Helical" evidence="1">
    <location>
        <begin position="52"/>
        <end position="69"/>
    </location>
</feature>
<keyword evidence="1" id="KW-0812">Transmembrane</keyword>
<proteinExistence type="predicted"/>
<accession>A0ABY5PC63</accession>
<name>A0ABY5PC63_9ACTN</name>
<sequence>MNCGCEPEPEVARGLSWFEATYRFAPLRNALIAGLLLALGVVLELLDVPEVIAIASFVAAIPVGAWFFAKEGWEEFMEEREIGIEALMLIAAARLHRLWPVEGSRRAGVLVLPGGGDRGIGVRSHALGHPRSARPRAQAGPPAC</sequence>
<protein>
    <submittedName>
        <fullName evidence="2">Uncharacterized protein</fullName>
    </submittedName>
</protein>
<gene>
    <name evidence="2" type="ORF">LRS13_15945</name>
</gene>